<dbReference type="OrthoDB" id="259356at2"/>
<dbReference type="EMBL" id="VSDQ01000241">
    <property type="protein sequence ID" value="TYA89261.1"/>
    <property type="molecule type" value="Genomic_DNA"/>
</dbReference>
<sequence>MLLCFCSCKEENKEWAELLDKDLSDWNTYLSYKFPKGSNGKIPLDSTGQKTPPIGYNKNTNTVFSIVEDKKELVLRISGEIYGCIFTKEEFENYHLKLKVKWGDKTWHPRKNNLMDSGLLYHSIGEVGNDYWHSWMLSQEFQIIENNTGDYWSIAKAGIDIRAELPENSKRAVANHKAPFLKIGNGGDYYGFCERSINNESPLNDWTTLELICFQNKSLHIVNGKVVMVLKNSRYLKDNQILPLTKGKIQLQSEGAEVFFKDIKIKKLHRLPKSYEIYYQ</sequence>
<dbReference type="GO" id="GO:0016787">
    <property type="term" value="F:hydrolase activity"/>
    <property type="evidence" value="ECO:0007669"/>
    <property type="project" value="InterPro"/>
</dbReference>
<dbReference type="Proteomes" id="UP000323930">
    <property type="component" value="Unassembled WGS sequence"/>
</dbReference>
<evidence type="ECO:0000313" key="2">
    <source>
        <dbReference type="EMBL" id="TYA89261.1"/>
    </source>
</evidence>
<proteinExistence type="predicted"/>
<keyword evidence="3" id="KW-1185">Reference proteome</keyword>
<accession>A0A5D0J1B0</accession>
<name>A0A5D0J1B0_9FLAO</name>
<evidence type="ECO:0000313" key="3">
    <source>
        <dbReference type="Proteomes" id="UP000323930"/>
    </source>
</evidence>
<gene>
    <name evidence="2" type="ORF">FUA24_03575</name>
</gene>
<organism evidence="2 3">
    <name type="scientific">Seonamhaeicola marinus</name>
    <dbReference type="NCBI Taxonomy" id="1912246"/>
    <lineage>
        <taxon>Bacteria</taxon>
        <taxon>Pseudomonadati</taxon>
        <taxon>Bacteroidota</taxon>
        <taxon>Flavobacteriia</taxon>
        <taxon>Flavobacteriales</taxon>
        <taxon>Flavobacteriaceae</taxon>
    </lineage>
</organism>
<comment type="caution">
    <text evidence="2">The sequence shown here is derived from an EMBL/GenBank/DDBJ whole genome shotgun (WGS) entry which is preliminary data.</text>
</comment>
<dbReference type="Gene3D" id="2.60.120.560">
    <property type="entry name" value="Exo-inulinase, domain 1"/>
    <property type="match status" value="1"/>
</dbReference>
<feature type="domain" description="3-keto-alpha-glucoside-1,2-lyase/3-keto-2-hydroxy-glucal hydratase" evidence="1">
    <location>
        <begin position="14"/>
        <end position="266"/>
    </location>
</feature>
<reference evidence="2 3" key="1">
    <citation type="submission" date="2019-08" db="EMBL/GenBank/DDBJ databases">
        <title>Seonamhaeicola sediminis sp. nov., isolated from marine sediment.</title>
        <authorList>
            <person name="Cao W.R."/>
        </authorList>
    </citation>
    <scope>NUCLEOTIDE SEQUENCE [LARGE SCALE GENOMIC DNA]</scope>
    <source>
        <strain evidence="2 3">B011</strain>
    </source>
</reference>
<protein>
    <submittedName>
        <fullName evidence="2">DUF1080 domain-containing protein</fullName>
    </submittedName>
</protein>
<dbReference type="AlphaFoldDB" id="A0A5D0J1B0"/>
<dbReference type="InterPro" id="IPR010496">
    <property type="entry name" value="AL/BT2_dom"/>
</dbReference>
<dbReference type="Pfam" id="PF06439">
    <property type="entry name" value="3keto-disac_hyd"/>
    <property type="match status" value="1"/>
</dbReference>
<evidence type="ECO:0000259" key="1">
    <source>
        <dbReference type="Pfam" id="PF06439"/>
    </source>
</evidence>